<sequence length="61" mass="7116">MLICVCNLLPWCKMMKHCYCWPYKKIMGGCKSAFACSFCCIRNCSPASFRKFPRICSSYRV</sequence>
<protein>
    <submittedName>
        <fullName evidence="1">Uncharacterized protein</fullName>
    </submittedName>
</protein>
<evidence type="ECO:0000313" key="1">
    <source>
        <dbReference type="EMBL" id="KAI7750356.1"/>
    </source>
</evidence>
<dbReference type="AlphaFoldDB" id="A0AAD5GRY2"/>
<reference evidence="1" key="1">
    <citation type="submission" date="2022-06" db="EMBL/GenBank/DDBJ databases">
        <title>Uncovering the hologenomic basis of an extraordinary plant invasion.</title>
        <authorList>
            <person name="Bieker V.C."/>
            <person name="Martin M.D."/>
            <person name="Gilbert T."/>
            <person name="Hodgins K."/>
            <person name="Battlay P."/>
            <person name="Petersen B."/>
            <person name="Wilson J."/>
        </authorList>
    </citation>
    <scope>NUCLEOTIDE SEQUENCE</scope>
    <source>
        <strain evidence="1">AA19_3_7</strain>
        <tissue evidence="1">Leaf</tissue>
    </source>
</reference>
<proteinExistence type="predicted"/>
<organism evidence="1 2">
    <name type="scientific">Ambrosia artemisiifolia</name>
    <name type="common">Common ragweed</name>
    <dbReference type="NCBI Taxonomy" id="4212"/>
    <lineage>
        <taxon>Eukaryota</taxon>
        <taxon>Viridiplantae</taxon>
        <taxon>Streptophyta</taxon>
        <taxon>Embryophyta</taxon>
        <taxon>Tracheophyta</taxon>
        <taxon>Spermatophyta</taxon>
        <taxon>Magnoliopsida</taxon>
        <taxon>eudicotyledons</taxon>
        <taxon>Gunneridae</taxon>
        <taxon>Pentapetalae</taxon>
        <taxon>asterids</taxon>
        <taxon>campanulids</taxon>
        <taxon>Asterales</taxon>
        <taxon>Asteraceae</taxon>
        <taxon>Asteroideae</taxon>
        <taxon>Heliantheae alliance</taxon>
        <taxon>Heliantheae</taxon>
        <taxon>Ambrosia</taxon>
    </lineage>
</organism>
<accession>A0AAD5GRY2</accession>
<dbReference type="EMBL" id="JAMZMK010006161">
    <property type="protein sequence ID" value="KAI7750356.1"/>
    <property type="molecule type" value="Genomic_DNA"/>
</dbReference>
<dbReference type="Proteomes" id="UP001206925">
    <property type="component" value="Unassembled WGS sequence"/>
</dbReference>
<gene>
    <name evidence="1" type="ORF">M8C21_015544</name>
</gene>
<keyword evidence="2" id="KW-1185">Reference proteome</keyword>
<evidence type="ECO:0000313" key="2">
    <source>
        <dbReference type="Proteomes" id="UP001206925"/>
    </source>
</evidence>
<comment type="caution">
    <text evidence="1">The sequence shown here is derived from an EMBL/GenBank/DDBJ whole genome shotgun (WGS) entry which is preliminary data.</text>
</comment>
<name>A0AAD5GRY2_AMBAR</name>